<keyword evidence="2" id="KW-0812">Transmembrane</keyword>
<proteinExistence type="predicted"/>
<evidence type="ECO:0000256" key="2">
    <source>
        <dbReference type="SAM" id="Phobius"/>
    </source>
</evidence>
<keyword evidence="2" id="KW-0472">Membrane</keyword>
<evidence type="ECO:0000256" key="1">
    <source>
        <dbReference type="SAM" id="MobiDB-lite"/>
    </source>
</evidence>
<feature type="transmembrane region" description="Helical" evidence="2">
    <location>
        <begin position="150"/>
        <end position="171"/>
    </location>
</feature>
<feature type="compositionally biased region" description="Low complexity" evidence="1">
    <location>
        <begin position="90"/>
        <end position="111"/>
    </location>
</feature>
<feature type="transmembrane region" description="Helical" evidence="2">
    <location>
        <begin position="63"/>
        <end position="84"/>
    </location>
</feature>
<name>A0ABY6G4D5_9MICO</name>
<feature type="region of interest" description="Disordered" evidence="1">
    <location>
        <begin position="88"/>
        <end position="146"/>
    </location>
</feature>
<feature type="transmembrane region" description="Helical" evidence="2">
    <location>
        <begin position="6"/>
        <end position="25"/>
    </location>
</feature>
<evidence type="ECO:0000313" key="4">
    <source>
        <dbReference type="Proteomes" id="UP001164305"/>
    </source>
</evidence>
<sequence length="172" mass="17668">MNLALALLPLVVAMALVVLMAVGVYRLLRHWVHPLRILTIGLSHAFYLLVLALVISLGGVLAIIWWALVAGTLLGVVVASIRALRRDPPGSARAEAPSVAAHPAAVPEAGADGTSRSGTDAQPSPGPGAHSAPGPSRRERARRRLSTSPALSEVAVTAVLTLALIAAELVAG</sequence>
<dbReference type="RefSeq" id="WP_263594700.1">
    <property type="nucleotide sequence ID" value="NZ_CP107020.1"/>
</dbReference>
<accession>A0ABY6G4D5</accession>
<protein>
    <submittedName>
        <fullName evidence="3">Uncharacterized protein</fullName>
    </submittedName>
</protein>
<feature type="transmembrane region" description="Helical" evidence="2">
    <location>
        <begin position="37"/>
        <end position="57"/>
    </location>
</feature>
<gene>
    <name evidence="3" type="ORF">BRM3_03415</name>
</gene>
<reference evidence="3" key="1">
    <citation type="submission" date="2022-10" db="EMBL/GenBank/DDBJ databases">
        <title>Whole-Genome Sequencing of Brachybacterium huguangmaarense BRM-3, Isolated from Betula schmidtii.</title>
        <authorList>
            <person name="Haam D."/>
        </authorList>
    </citation>
    <scope>NUCLEOTIDE SEQUENCE</scope>
    <source>
        <strain evidence="3">BRM-3</strain>
    </source>
</reference>
<evidence type="ECO:0000313" key="3">
    <source>
        <dbReference type="EMBL" id="UYG17491.1"/>
    </source>
</evidence>
<keyword evidence="2" id="KW-1133">Transmembrane helix</keyword>
<dbReference type="EMBL" id="CP107020">
    <property type="protein sequence ID" value="UYG17491.1"/>
    <property type="molecule type" value="Genomic_DNA"/>
</dbReference>
<feature type="compositionally biased region" description="Low complexity" evidence="1">
    <location>
        <begin position="121"/>
        <end position="135"/>
    </location>
</feature>
<organism evidence="3 4">
    <name type="scientific">Brachybacterium huguangmaarense</name>
    <dbReference type="NCBI Taxonomy" id="1652028"/>
    <lineage>
        <taxon>Bacteria</taxon>
        <taxon>Bacillati</taxon>
        <taxon>Actinomycetota</taxon>
        <taxon>Actinomycetes</taxon>
        <taxon>Micrococcales</taxon>
        <taxon>Dermabacteraceae</taxon>
        <taxon>Brachybacterium</taxon>
    </lineage>
</organism>
<dbReference type="Proteomes" id="UP001164305">
    <property type="component" value="Chromosome"/>
</dbReference>
<keyword evidence="4" id="KW-1185">Reference proteome</keyword>